<evidence type="ECO:0000313" key="7">
    <source>
        <dbReference type="EMBL" id="SDS03179.1"/>
    </source>
</evidence>
<dbReference type="GO" id="GO:0009368">
    <property type="term" value="C:endopeptidase Clp complex"/>
    <property type="evidence" value="ECO:0007669"/>
    <property type="project" value="TreeGrafter"/>
</dbReference>
<dbReference type="PRINTS" id="PR00127">
    <property type="entry name" value="CLPPROTEASEP"/>
</dbReference>
<dbReference type="Proteomes" id="UP000243426">
    <property type="component" value="Chromosome I"/>
</dbReference>
<dbReference type="Gene3D" id="3.90.226.10">
    <property type="entry name" value="2-enoyl-CoA Hydratase, Chain A, domain 1"/>
    <property type="match status" value="1"/>
</dbReference>
<name>A0A1H1NXT0_9GAMM</name>
<evidence type="ECO:0000256" key="2">
    <source>
        <dbReference type="ARBA" id="ARBA00022490"/>
    </source>
</evidence>
<dbReference type="InterPro" id="IPR029045">
    <property type="entry name" value="ClpP/crotonase-like_dom_sf"/>
</dbReference>
<dbReference type="OrthoDB" id="9806592at2"/>
<dbReference type="GO" id="GO:0006515">
    <property type="term" value="P:protein quality control for misfolded or incompletely synthesized proteins"/>
    <property type="evidence" value="ECO:0007669"/>
    <property type="project" value="TreeGrafter"/>
</dbReference>
<evidence type="ECO:0000313" key="8">
    <source>
        <dbReference type="Proteomes" id="UP000243426"/>
    </source>
</evidence>
<proteinExistence type="inferred from homology"/>
<organism evidence="7 8">
    <name type="scientific">Halopseudomonas litoralis</name>
    <dbReference type="NCBI Taxonomy" id="797277"/>
    <lineage>
        <taxon>Bacteria</taxon>
        <taxon>Pseudomonadati</taxon>
        <taxon>Pseudomonadota</taxon>
        <taxon>Gammaproteobacteria</taxon>
        <taxon>Pseudomonadales</taxon>
        <taxon>Pseudomonadaceae</taxon>
        <taxon>Halopseudomonas</taxon>
    </lineage>
</organism>
<keyword evidence="8" id="KW-1185">Reference proteome</keyword>
<dbReference type="NCBIfam" id="NF045542">
    <property type="entry name" value="Clp_rel_HeadMat"/>
    <property type="match status" value="1"/>
</dbReference>
<dbReference type="PANTHER" id="PTHR10381">
    <property type="entry name" value="ATP-DEPENDENT CLP PROTEASE PROTEOLYTIC SUBUNIT"/>
    <property type="match status" value="1"/>
</dbReference>
<keyword evidence="5" id="KW-0720">Serine protease</keyword>
<dbReference type="GO" id="GO:0004252">
    <property type="term" value="F:serine-type endopeptidase activity"/>
    <property type="evidence" value="ECO:0007669"/>
    <property type="project" value="InterPro"/>
</dbReference>
<dbReference type="SUPFAM" id="SSF52096">
    <property type="entry name" value="ClpP/crotonase"/>
    <property type="match status" value="1"/>
</dbReference>
<dbReference type="AlphaFoldDB" id="A0A1H1NXT0"/>
<keyword evidence="4" id="KW-0378">Hydrolase</keyword>
<dbReference type="GO" id="GO:0051117">
    <property type="term" value="F:ATPase binding"/>
    <property type="evidence" value="ECO:0007669"/>
    <property type="project" value="TreeGrafter"/>
</dbReference>
<dbReference type="PANTHER" id="PTHR10381:SF70">
    <property type="entry name" value="ATP-DEPENDENT CLP PROTEASE PROTEOLYTIC SUBUNIT"/>
    <property type="match status" value="1"/>
</dbReference>
<evidence type="ECO:0000256" key="3">
    <source>
        <dbReference type="ARBA" id="ARBA00022670"/>
    </source>
</evidence>
<dbReference type="InterPro" id="IPR001907">
    <property type="entry name" value="ClpP"/>
</dbReference>
<reference evidence="8" key="1">
    <citation type="submission" date="2016-10" db="EMBL/GenBank/DDBJ databases">
        <authorList>
            <person name="Varghese N."/>
            <person name="Submissions S."/>
        </authorList>
    </citation>
    <scope>NUCLEOTIDE SEQUENCE [LARGE SCALE GENOMIC DNA]</scope>
    <source>
        <strain evidence="8">2SM5</strain>
    </source>
</reference>
<dbReference type="STRING" id="797277.SAMN05216198_1027"/>
<evidence type="ECO:0000256" key="5">
    <source>
        <dbReference type="ARBA" id="ARBA00022825"/>
    </source>
</evidence>
<evidence type="ECO:0000256" key="4">
    <source>
        <dbReference type="ARBA" id="ARBA00022801"/>
    </source>
</evidence>
<dbReference type="Pfam" id="PF00574">
    <property type="entry name" value="CLP_protease"/>
    <property type="match status" value="1"/>
</dbReference>
<gene>
    <name evidence="7" type="ORF">SAMN05216198_1027</name>
</gene>
<keyword evidence="3 7" id="KW-0645">Protease</keyword>
<sequence>MPRRTMPAANVRRPRNGMRFDLSPKALDLWNPSIRAAATDEPTINVFDVIGEDYWTGEGVTDKRIAAELRSIGNRDVTVNINSPGGDMFTGMAIYNMLREHPGHVTINVLGVAASAASVIGMGGDEVRVARAGFLMIHNAWIWVPGNRHELREFADYLEPFDATMADIYAARTGADAAAMQKLMDAESWIGGSAAVDQGFADDLLASDQIEDGGSHPASLAVRRVENALRASGMPRSEAMRLISEFKAGLRDASGNGERDATDKAAAKALQETAALAASLLNR</sequence>
<keyword evidence="2" id="KW-0963">Cytoplasm</keyword>
<protein>
    <recommendedName>
        <fullName evidence="6">ATP-dependent Clp protease proteolytic subunit</fullName>
    </recommendedName>
</protein>
<evidence type="ECO:0000256" key="1">
    <source>
        <dbReference type="ARBA" id="ARBA00007039"/>
    </source>
</evidence>
<dbReference type="GO" id="GO:0004176">
    <property type="term" value="F:ATP-dependent peptidase activity"/>
    <property type="evidence" value="ECO:0007669"/>
    <property type="project" value="InterPro"/>
</dbReference>
<comment type="similarity">
    <text evidence="1 6">Belongs to the peptidase S14 family.</text>
</comment>
<dbReference type="InterPro" id="IPR023562">
    <property type="entry name" value="ClpP/TepA"/>
</dbReference>
<accession>A0A1H1NXT0</accession>
<dbReference type="EMBL" id="LT629748">
    <property type="protein sequence ID" value="SDS03179.1"/>
    <property type="molecule type" value="Genomic_DNA"/>
</dbReference>
<dbReference type="RefSeq" id="WP_090272335.1">
    <property type="nucleotide sequence ID" value="NZ_LT629748.1"/>
</dbReference>
<evidence type="ECO:0000256" key="6">
    <source>
        <dbReference type="RuleBase" id="RU003567"/>
    </source>
</evidence>
<dbReference type="CDD" id="cd07016">
    <property type="entry name" value="S14_ClpP_1"/>
    <property type="match status" value="1"/>
</dbReference>